<keyword evidence="3" id="KW-1185">Reference proteome</keyword>
<dbReference type="AlphaFoldDB" id="A0A6A5UZJ4"/>
<evidence type="ECO:0000313" key="3">
    <source>
        <dbReference type="Proteomes" id="UP000800036"/>
    </source>
</evidence>
<evidence type="ECO:0000256" key="1">
    <source>
        <dbReference type="SAM" id="Phobius"/>
    </source>
</evidence>
<keyword evidence="1" id="KW-0472">Membrane</keyword>
<dbReference type="OrthoDB" id="3693743at2759"/>
<dbReference type="EMBL" id="ML976702">
    <property type="protein sequence ID" value="KAF1970235.1"/>
    <property type="molecule type" value="Genomic_DNA"/>
</dbReference>
<accession>A0A6A5UZJ4</accession>
<feature type="transmembrane region" description="Helical" evidence="1">
    <location>
        <begin position="28"/>
        <end position="46"/>
    </location>
</feature>
<gene>
    <name evidence="2" type="ORF">BU23DRAFT_427516</name>
</gene>
<proteinExistence type="predicted"/>
<sequence>AVVTKYIDALRPLKAVIKRLEGRGQGGYFGAITKIILVFKYILTYYKQRVKAYKAINYNAHDKAPKDYFTTNLRVAWAKANAY</sequence>
<dbReference type="Proteomes" id="UP000800036">
    <property type="component" value="Unassembled WGS sequence"/>
</dbReference>
<name>A0A6A5UZJ4_9PLEO</name>
<keyword evidence="1" id="KW-0812">Transmembrane</keyword>
<feature type="non-terminal residue" evidence="2">
    <location>
        <position position="1"/>
    </location>
</feature>
<feature type="non-terminal residue" evidence="2">
    <location>
        <position position="83"/>
    </location>
</feature>
<organism evidence="2 3">
    <name type="scientific">Bimuria novae-zelandiae CBS 107.79</name>
    <dbReference type="NCBI Taxonomy" id="1447943"/>
    <lineage>
        <taxon>Eukaryota</taxon>
        <taxon>Fungi</taxon>
        <taxon>Dikarya</taxon>
        <taxon>Ascomycota</taxon>
        <taxon>Pezizomycotina</taxon>
        <taxon>Dothideomycetes</taxon>
        <taxon>Pleosporomycetidae</taxon>
        <taxon>Pleosporales</taxon>
        <taxon>Massarineae</taxon>
        <taxon>Didymosphaeriaceae</taxon>
        <taxon>Bimuria</taxon>
    </lineage>
</organism>
<reference evidence="2" key="1">
    <citation type="journal article" date="2020" name="Stud. Mycol.">
        <title>101 Dothideomycetes genomes: a test case for predicting lifestyles and emergence of pathogens.</title>
        <authorList>
            <person name="Haridas S."/>
            <person name="Albert R."/>
            <person name="Binder M."/>
            <person name="Bloem J."/>
            <person name="Labutti K."/>
            <person name="Salamov A."/>
            <person name="Andreopoulos B."/>
            <person name="Baker S."/>
            <person name="Barry K."/>
            <person name="Bills G."/>
            <person name="Bluhm B."/>
            <person name="Cannon C."/>
            <person name="Castanera R."/>
            <person name="Culley D."/>
            <person name="Daum C."/>
            <person name="Ezra D."/>
            <person name="Gonzalez J."/>
            <person name="Henrissat B."/>
            <person name="Kuo A."/>
            <person name="Liang C."/>
            <person name="Lipzen A."/>
            <person name="Lutzoni F."/>
            <person name="Magnuson J."/>
            <person name="Mondo S."/>
            <person name="Nolan M."/>
            <person name="Ohm R."/>
            <person name="Pangilinan J."/>
            <person name="Park H.-J."/>
            <person name="Ramirez L."/>
            <person name="Alfaro M."/>
            <person name="Sun H."/>
            <person name="Tritt A."/>
            <person name="Yoshinaga Y."/>
            <person name="Zwiers L.-H."/>
            <person name="Turgeon B."/>
            <person name="Goodwin S."/>
            <person name="Spatafora J."/>
            <person name="Crous P."/>
            <person name="Grigoriev I."/>
        </authorList>
    </citation>
    <scope>NUCLEOTIDE SEQUENCE</scope>
    <source>
        <strain evidence="2">CBS 107.79</strain>
    </source>
</reference>
<protein>
    <submittedName>
        <fullName evidence="2">Uncharacterized protein</fullName>
    </submittedName>
</protein>
<keyword evidence="1" id="KW-1133">Transmembrane helix</keyword>
<evidence type="ECO:0000313" key="2">
    <source>
        <dbReference type="EMBL" id="KAF1970235.1"/>
    </source>
</evidence>